<dbReference type="InterPro" id="IPR037523">
    <property type="entry name" value="VOC_core"/>
</dbReference>
<dbReference type="SUPFAM" id="SSF54593">
    <property type="entry name" value="Glyoxalase/Bleomycin resistance protein/Dihydroxybiphenyl dioxygenase"/>
    <property type="match status" value="1"/>
</dbReference>
<dbReference type="InterPro" id="IPR029068">
    <property type="entry name" value="Glyas_Bleomycin-R_OHBP_Dase"/>
</dbReference>
<protein>
    <submittedName>
        <fullName evidence="2">VOC family protein</fullName>
    </submittedName>
</protein>
<evidence type="ECO:0000313" key="2">
    <source>
        <dbReference type="EMBL" id="MDC0680208.1"/>
    </source>
</evidence>
<dbReference type="EMBL" id="JAQNDK010000002">
    <property type="protein sequence ID" value="MDC0680208.1"/>
    <property type="molecule type" value="Genomic_DNA"/>
</dbReference>
<gene>
    <name evidence="2" type="ORF">POL72_20875</name>
</gene>
<dbReference type="RefSeq" id="WP_272097243.1">
    <property type="nucleotide sequence ID" value="NZ_JAQNDK010000002.1"/>
</dbReference>
<feature type="domain" description="VOC" evidence="1">
    <location>
        <begin position="47"/>
        <end position="179"/>
    </location>
</feature>
<evidence type="ECO:0000259" key="1">
    <source>
        <dbReference type="PROSITE" id="PS51819"/>
    </source>
</evidence>
<accession>A0ABT5C2K0</accession>
<comment type="caution">
    <text evidence="2">The sequence shown here is derived from an EMBL/GenBank/DDBJ whole genome shotgun (WGS) entry which is preliminary data.</text>
</comment>
<dbReference type="PROSITE" id="PS51819">
    <property type="entry name" value="VOC"/>
    <property type="match status" value="1"/>
</dbReference>
<sequence>MMSLELTTAPLAARVQRKAIGVGMRLFFAWSHLAYRLLPPWGGKLRAVDHLTVPCSDLRVAERFYVGLLGARLMMRVDVPFLERMGRPADEIARGVHLSVVFAGGPRLDLFESPIGQPPRKADHPHCALWVAPGKLLAWKERLNAASVPTYGPTRLGPPGQASLYFNDPFGNRLELVTLGFTGEIPVGAPDLSALDYTWAGP</sequence>
<organism evidence="2 3">
    <name type="scientific">Sorangium atrum</name>
    <dbReference type="NCBI Taxonomy" id="2995308"/>
    <lineage>
        <taxon>Bacteria</taxon>
        <taxon>Pseudomonadati</taxon>
        <taxon>Myxococcota</taxon>
        <taxon>Polyangia</taxon>
        <taxon>Polyangiales</taxon>
        <taxon>Polyangiaceae</taxon>
        <taxon>Sorangium</taxon>
    </lineage>
</organism>
<evidence type="ECO:0000313" key="3">
    <source>
        <dbReference type="Proteomes" id="UP001217485"/>
    </source>
</evidence>
<dbReference type="Gene3D" id="3.10.180.10">
    <property type="entry name" value="2,3-Dihydroxybiphenyl 1,2-Dioxygenase, domain 1"/>
    <property type="match status" value="1"/>
</dbReference>
<dbReference type="Pfam" id="PF00903">
    <property type="entry name" value="Glyoxalase"/>
    <property type="match status" value="1"/>
</dbReference>
<keyword evidence="3" id="KW-1185">Reference proteome</keyword>
<proteinExistence type="predicted"/>
<name>A0ABT5C2K0_9BACT</name>
<dbReference type="InterPro" id="IPR004360">
    <property type="entry name" value="Glyas_Fos-R_dOase_dom"/>
</dbReference>
<reference evidence="2 3" key="1">
    <citation type="submission" date="2023-01" db="EMBL/GenBank/DDBJ databases">
        <title>Minimal conservation of predation-associated metabolite biosynthetic gene clusters underscores biosynthetic potential of Myxococcota including descriptions for ten novel species: Archangium lansinium sp. nov., Myxococcus landrumus sp. nov., Nannocystis bai.</title>
        <authorList>
            <person name="Ahearne A."/>
            <person name="Stevens C."/>
            <person name="Dowd S."/>
        </authorList>
    </citation>
    <scope>NUCLEOTIDE SEQUENCE [LARGE SCALE GENOMIC DNA]</scope>
    <source>
        <strain evidence="2 3">WIWO2</strain>
    </source>
</reference>
<dbReference type="Proteomes" id="UP001217485">
    <property type="component" value="Unassembled WGS sequence"/>
</dbReference>